<organism evidence="1 2">
    <name type="scientific">Alteromonas mediterranea</name>
    <dbReference type="NCBI Taxonomy" id="314275"/>
    <lineage>
        <taxon>Bacteria</taxon>
        <taxon>Pseudomonadati</taxon>
        <taxon>Pseudomonadota</taxon>
        <taxon>Gammaproteobacteria</taxon>
        <taxon>Alteromonadales</taxon>
        <taxon>Alteromonadaceae</taxon>
        <taxon>Alteromonas/Salinimonas group</taxon>
        <taxon>Alteromonas</taxon>
    </lineage>
</organism>
<name>A0AAC9JFF5_9ALTE</name>
<proteinExistence type="predicted"/>
<dbReference type="RefSeq" id="WP_071960303.1">
    <property type="nucleotide sequence ID" value="NZ_CP018024.1"/>
</dbReference>
<reference evidence="1 2" key="1">
    <citation type="submission" date="2016-11" db="EMBL/GenBank/DDBJ databases">
        <title>Networking in microbes: conjugative elements and plasmids in the genus Alteromonas.</title>
        <authorList>
            <person name="Lopez-Perez M."/>
            <person name="Ramon-Marco N."/>
            <person name="Rodriguez-Valera F."/>
        </authorList>
    </citation>
    <scope>NUCLEOTIDE SEQUENCE [LARGE SCALE GENOMIC DNA]</scope>
    <source>
        <strain evidence="1 2">CP48</strain>
    </source>
</reference>
<dbReference type="Proteomes" id="UP000182101">
    <property type="component" value="Chromosome"/>
</dbReference>
<dbReference type="EMBL" id="CP018024">
    <property type="protein sequence ID" value="APD91580.1"/>
    <property type="molecule type" value="Genomic_DNA"/>
</dbReference>
<dbReference type="AlphaFoldDB" id="A0AAC9JFF5"/>
<accession>A0AAC9JFF5</accession>
<gene>
    <name evidence="1" type="ORF">BM524_18245</name>
</gene>
<dbReference type="PROSITE" id="PS51257">
    <property type="entry name" value="PROKAR_LIPOPROTEIN"/>
    <property type="match status" value="1"/>
</dbReference>
<protein>
    <recommendedName>
        <fullName evidence="3">Lipoprotein</fullName>
    </recommendedName>
</protein>
<sequence>MKKLLYCFVVTTFLTACESTPPPPHLALEKENISKVTPIASLESKAENKQKIDKVRYLARHLMGVEQQELFINNLQQKITEWDYSNTTIGFLASSAITGNPLSSHGLSTANQVEAALNIISYFADGSKDVIGQMWLPREVDGVEITSEDQATKEAERLSLNAIAFSLDKLGYSKPKYVGTLKEGAIKLYTAELINKYPNPKFPLQPENLTVLQLVMAYDEVKSPKQFDKLALGFTPAYQSTIAGHQIILMGGEKFDSEGNLVMATSESGQKFPEPKQDLWMTSIGREFFRKVSSQIPWIQGKDLIGNRALVYNSEIYTFFATRANSFISSRIDG</sequence>
<evidence type="ECO:0000313" key="2">
    <source>
        <dbReference type="Proteomes" id="UP000182101"/>
    </source>
</evidence>
<evidence type="ECO:0008006" key="3">
    <source>
        <dbReference type="Google" id="ProtNLM"/>
    </source>
</evidence>
<evidence type="ECO:0000313" key="1">
    <source>
        <dbReference type="EMBL" id="APD91580.1"/>
    </source>
</evidence>